<reference evidence="1 2" key="1">
    <citation type="submission" date="2019-06" db="EMBL/GenBank/DDBJ databases">
        <title>Draft genomes of female and male turbot (Scophthalmus maximus).</title>
        <authorList>
            <person name="Xu H."/>
            <person name="Xu X.-W."/>
            <person name="Shao C."/>
            <person name="Chen S."/>
        </authorList>
    </citation>
    <scope>NUCLEOTIDE SEQUENCE [LARGE SCALE GENOMIC DNA]</scope>
    <source>
        <strain evidence="1">Ysfricsl-2016a</strain>
        <tissue evidence="1">Blood</tissue>
    </source>
</reference>
<dbReference type="AlphaFoldDB" id="A0A6A4SDP1"/>
<sequence>MRRWPSGSPGWPVQLFPPPPPPPPPLENRFVGGFRFVFDSRVYVARVGRFVTGPIALCSKIGKAWVDGKLITTCSPRLTLFGSVKPDVAKIRRPKLCDE</sequence>
<dbReference type="EMBL" id="VEVO01000014">
    <property type="protein sequence ID" value="KAF0031327.1"/>
    <property type="molecule type" value="Genomic_DNA"/>
</dbReference>
<evidence type="ECO:0000313" key="1">
    <source>
        <dbReference type="EMBL" id="KAF0031327.1"/>
    </source>
</evidence>
<evidence type="ECO:0000313" key="2">
    <source>
        <dbReference type="Proteomes" id="UP000438429"/>
    </source>
</evidence>
<dbReference type="Proteomes" id="UP000438429">
    <property type="component" value="Unassembled WGS sequence"/>
</dbReference>
<organism evidence="1 2">
    <name type="scientific">Scophthalmus maximus</name>
    <name type="common">Turbot</name>
    <name type="synonym">Psetta maxima</name>
    <dbReference type="NCBI Taxonomy" id="52904"/>
    <lineage>
        <taxon>Eukaryota</taxon>
        <taxon>Metazoa</taxon>
        <taxon>Chordata</taxon>
        <taxon>Craniata</taxon>
        <taxon>Vertebrata</taxon>
        <taxon>Euteleostomi</taxon>
        <taxon>Actinopterygii</taxon>
        <taxon>Neopterygii</taxon>
        <taxon>Teleostei</taxon>
        <taxon>Neoteleostei</taxon>
        <taxon>Acanthomorphata</taxon>
        <taxon>Carangaria</taxon>
        <taxon>Pleuronectiformes</taxon>
        <taxon>Pleuronectoidei</taxon>
        <taxon>Scophthalmidae</taxon>
        <taxon>Scophthalmus</taxon>
    </lineage>
</organism>
<accession>A0A6A4SDP1</accession>
<protein>
    <submittedName>
        <fullName evidence="1">Uncharacterized protein</fullName>
    </submittedName>
</protein>
<proteinExistence type="predicted"/>
<gene>
    <name evidence="1" type="ORF">F2P81_015882</name>
</gene>
<name>A0A6A4SDP1_SCOMX</name>
<comment type="caution">
    <text evidence="1">The sequence shown here is derived from an EMBL/GenBank/DDBJ whole genome shotgun (WGS) entry which is preliminary data.</text>
</comment>